<sequence length="71" mass="8141">MTVKEIEIVQLAIAEKLAKAGSEVNIEDALDILDRTKDSTLKEVYLKDNNFVAIWDLLKKHNLERYQLIVA</sequence>
<reference evidence="1 2" key="1">
    <citation type="submission" date="2017-07" db="EMBL/GenBank/DDBJ databases">
        <authorList>
            <person name="Sun Z.S."/>
            <person name="Albrecht U."/>
            <person name="Echele G."/>
            <person name="Lee C.C."/>
        </authorList>
    </citation>
    <scope>NUCLEOTIDE SEQUENCE [LARGE SCALE GENOMIC DNA]</scope>
    <source>
        <strain evidence="1 2">AR3</strain>
    </source>
</reference>
<proteinExistence type="predicted"/>
<evidence type="ECO:0000313" key="2">
    <source>
        <dbReference type="Proteomes" id="UP000214649"/>
    </source>
</evidence>
<dbReference type="RefSeq" id="WP_094140899.1">
    <property type="nucleotide sequence ID" value="NZ_FZRA01000002.1"/>
</dbReference>
<dbReference type="Proteomes" id="UP000214649">
    <property type="component" value="Unassembled WGS sequence"/>
</dbReference>
<organism evidence="1 2">
    <name type="scientific">Streptococcus equinus</name>
    <name type="common">Streptococcus bovis</name>
    <dbReference type="NCBI Taxonomy" id="1335"/>
    <lineage>
        <taxon>Bacteria</taxon>
        <taxon>Bacillati</taxon>
        <taxon>Bacillota</taxon>
        <taxon>Bacilli</taxon>
        <taxon>Lactobacillales</taxon>
        <taxon>Streptococcaceae</taxon>
        <taxon>Streptococcus</taxon>
    </lineage>
</organism>
<dbReference type="EMBL" id="FZRA01000002">
    <property type="protein sequence ID" value="SNU07851.1"/>
    <property type="molecule type" value="Genomic_DNA"/>
</dbReference>
<gene>
    <name evidence="1" type="ORF">SAMN05216470_1204</name>
</gene>
<protein>
    <submittedName>
        <fullName evidence="1">Uncharacterized protein</fullName>
    </submittedName>
</protein>
<accession>A0A239RB41</accession>
<dbReference type="AlphaFoldDB" id="A0A239RB41"/>
<evidence type="ECO:0000313" key="1">
    <source>
        <dbReference type="EMBL" id="SNU07851.1"/>
    </source>
</evidence>
<name>A0A239RB41_STREI</name>